<keyword evidence="2" id="KW-0378">Hydrolase</keyword>
<protein>
    <submittedName>
        <fullName evidence="2">Uma2 family endonuclease</fullName>
    </submittedName>
</protein>
<feature type="domain" description="Putative restriction endonuclease" evidence="1">
    <location>
        <begin position="10"/>
        <end position="170"/>
    </location>
</feature>
<dbReference type="PANTHER" id="PTHR35400:SF1">
    <property type="entry name" value="SLR1083 PROTEIN"/>
    <property type="match status" value="1"/>
</dbReference>
<dbReference type="Gene3D" id="3.90.1570.10">
    <property type="entry name" value="tt1808, chain A"/>
    <property type="match status" value="1"/>
</dbReference>
<keyword evidence="3" id="KW-1185">Reference proteome</keyword>
<evidence type="ECO:0000313" key="3">
    <source>
        <dbReference type="Proteomes" id="UP001482513"/>
    </source>
</evidence>
<organism evidence="2 3">
    <name type="scientific">Leptolyngbya subtilissima DQ-A4</name>
    <dbReference type="NCBI Taxonomy" id="2933933"/>
    <lineage>
        <taxon>Bacteria</taxon>
        <taxon>Bacillati</taxon>
        <taxon>Cyanobacteriota</taxon>
        <taxon>Cyanophyceae</taxon>
        <taxon>Leptolyngbyales</taxon>
        <taxon>Leptolyngbyaceae</taxon>
        <taxon>Leptolyngbya group</taxon>
        <taxon>Leptolyngbya</taxon>
    </lineage>
</organism>
<dbReference type="Pfam" id="PF05685">
    <property type="entry name" value="Uma2"/>
    <property type="match status" value="1"/>
</dbReference>
<name>A0ABV0K8T1_9CYAN</name>
<dbReference type="Proteomes" id="UP001482513">
    <property type="component" value="Unassembled WGS sequence"/>
</dbReference>
<dbReference type="InterPro" id="IPR008538">
    <property type="entry name" value="Uma2"/>
</dbReference>
<dbReference type="CDD" id="cd06260">
    <property type="entry name" value="DUF820-like"/>
    <property type="match status" value="1"/>
</dbReference>
<proteinExistence type="predicted"/>
<dbReference type="SUPFAM" id="SSF52980">
    <property type="entry name" value="Restriction endonuclease-like"/>
    <property type="match status" value="1"/>
</dbReference>
<dbReference type="InterPro" id="IPR012296">
    <property type="entry name" value="Nuclease_put_TT1808"/>
</dbReference>
<comment type="caution">
    <text evidence="2">The sequence shown here is derived from an EMBL/GenBank/DDBJ whole genome shotgun (WGS) entry which is preliminary data.</text>
</comment>
<reference evidence="2 3" key="1">
    <citation type="submission" date="2022-04" db="EMBL/GenBank/DDBJ databases">
        <title>Positive selection, recombination, and allopatry shape intraspecific diversity of widespread and dominant cyanobacteria.</title>
        <authorList>
            <person name="Wei J."/>
            <person name="Shu W."/>
            <person name="Hu C."/>
        </authorList>
    </citation>
    <scope>NUCLEOTIDE SEQUENCE [LARGE SCALE GENOMIC DNA]</scope>
    <source>
        <strain evidence="2 3">DQ-A4</strain>
    </source>
</reference>
<sequence>MKTLAKWSVDDYHQMIQAGILQARRVELLKGEIVETSPETPIHYTTAKQGAKYLETLLAGKAEVRFNGPVTLRDSEPEPDIAIVRLPESTYRARHPHPEDIFWLIEVANTSLKQDLDIKAAVYATAGISEYWVVNLVTMQITIFQQPVTGQYRQQTTVQDGNITPLAFDNVTVSVRKLLAQTST</sequence>
<dbReference type="PANTHER" id="PTHR35400">
    <property type="entry name" value="SLR1083 PROTEIN"/>
    <property type="match status" value="1"/>
</dbReference>
<gene>
    <name evidence="2" type="ORF">NC992_15725</name>
</gene>
<dbReference type="InterPro" id="IPR011335">
    <property type="entry name" value="Restrct_endonuc-II-like"/>
</dbReference>
<evidence type="ECO:0000259" key="1">
    <source>
        <dbReference type="Pfam" id="PF05685"/>
    </source>
</evidence>
<dbReference type="GO" id="GO:0004519">
    <property type="term" value="F:endonuclease activity"/>
    <property type="evidence" value="ECO:0007669"/>
    <property type="project" value="UniProtKB-KW"/>
</dbReference>
<accession>A0ABV0K8T1</accession>
<dbReference type="EMBL" id="JAMPKX010000007">
    <property type="protein sequence ID" value="MEP0948333.1"/>
    <property type="molecule type" value="Genomic_DNA"/>
</dbReference>
<keyword evidence="2" id="KW-0255">Endonuclease</keyword>
<dbReference type="RefSeq" id="WP_190703754.1">
    <property type="nucleotide sequence ID" value="NZ_JAMPKX010000007.1"/>
</dbReference>
<keyword evidence="2" id="KW-0540">Nuclease</keyword>
<evidence type="ECO:0000313" key="2">
    <source>
        <dbReference type="EMBL" id="MEP0948333.1"/>
    </source>
</evidence>